<feature type="domain" description="PepSY" evidence="2">
    <location>
        <begin position="11"/>
        <end position="91"/>
    </location>
</feature>
<evidence type="ECO:0000313" key="3">
    <source>
        <dbReference type="EMBL" id="KWT71939.1"/>
    </source>
</evidence>
<dbReference type="PATRIC" id="fig|121290.4.peg.2870"/>
<dbReference type="STRING" id="121290.APY04_0222"/>
<reference evidence="3 4" key="1">
    <citation type="submission" date="2015-10" db="EMBL/GenBank/DDBJ databases">
        <title>Transcriptomic analysis of a linuron degrading triple-species bacterial consortium.</title>
        <authorList>
            <person name="Albers P."/>
        </authorList>
    </citation>
    <scope>NUCLEOTIDE SEQUENCE [LARGE SCALE GENOMIC DNA]</scope>
    <source>
        <strain evidence="3 4">WDL6</strain>
    </source>
</reference>
<feature type="signal peptide" evidence="1">
    <location>
        <begin position="1"/>
        <end position="24"/>
    </location>
</feature>
<organism evidence="3 4">
    <name type="scientific">Hyphomicrobium sulfonivorans</name>
    <dbReference type="NCBI Taxonomy" id="121290"/>
    <lineage>
        <taxon>Bacteria</taxon>
        <taxon>Pseudomonadati</taxon>
        <taxon>Pseudomonadota</taxon>
        <taxon>Alphaproteobacteria</taxon>
        <taxon>Hyphomicrobiales</taxon>
        <taxon>Hyphomicrobiaceae</taxon>
        <taxon>Hyphomicrobium</taxon>
    </lineage>
</organism>
<accession>A0A120CY45</accession>
<dbReference type="EMBL" id="LMTR01000015">
    <property type="protein sequence ID" value="KWT71939.1"/>
    <property type="molecule type" value="Genomic_DNA"/>
</dbReference>
<dbReference type="RefSeq" id="WP_068459026.1">
    <property type="nucleotide sequence ID" value="NZ_LMTR01000015.1"/>
</dbReference>
<comment type="caution">
    <text evidence="3">The sequence shown here is derived from an EMBL/GenBank/DDBJ whole genome shotgun (WGS) entry which is preliminary data.</text>
</comment>
<sequence>MKTFALGLASVVLGSALLTVPAAAHGFDTCTQEPKDKWQSQADAEAAATEAGYTVTRSKIVGSCYEVYAKDKAGKKFELYYNPVDLKLVEKHDD</sequence>
<keyword evidence="1" id="KW-0732">Signal</keyword>
<name>A0A120CY45_HYPSL</name>
<evidence type="ECO:0000313" key="4">
    <source>
        <dbReference type="Proteomes" id="UP000059074"/>
    </source>
</evidence>
<keyword evidence="4" id="KW-1185">Reference proteome</keyword>
<dbReference type="AlphaFoldDB" id="A0A120CY45"/>
<dbReference type="Pfam" id="PF13670">
    <property type="entry name" value="PepSY_2"/>
    <property type="match status" value="1"/>
</dbReference>
<dbReference type="OrthoDB" id="7365433at2"/>
<dbReference type="InterPro" id="IPR025711">
    <property type="entry name" value="PepSY"/>
</dbReference>
<feature type="chain" id="PRO_5007163998" description="PepSY domain-containing protein" evidence="1">
    <location>
        <begin position="25"/>
        <end position="94"/>
    </location>
</feature>
<evidence type="ECO:0000259" key="2">
    <source>
        <dbReference type="Pfam" id="PF13670"/>
    </source>
</evidence>
<protein>
    <recommendedName>
        <fullName evidence="2">PepSY domain-containing protein</fullName>
    </recommendedName>
</protein>
<dbReference type="Proteomes" id="UP000059074">
    <property type="component" value="Unassembled WGS sequence"/>
</dbReference>
<evidence type="ECO:0000256" key="1">
    <source>
        <dbReference type="SAM" id="SignalP"/>
    </source>
</evidence>
<proteinExistence type="predicted"/>
<gene>
    <name evidence="3" type="ORF">APY04_0222</name>
</gene>